<gene>
    <name evidence="2" type="ORF">GCM10010238_60830</name>
</gene>
<reference evidence="2" key="2">
    <citation type="submission" date="2020-09" db="EMBL/GenBank/DDBJ databases">
        <authorList>
            <person name="Sun Q."/>
            <person name="Ohkuma M."/>
        </authorList>
    </citation>
    <scope>NUCLEOTIDE SEQUENCE</scope>
    <source>
        <strain evidence="2">JCM 4234</strain>
    </source>
</reference>
<feature type="region of interest" description="Disordered" evidence="1">
    <location>
        <begin position="64"/>
        <end position="89"/>
    </location>
</feature>
<dbReference type="Proteomes" id="UP000653493">
    <property type="component" value="Unassembled WGS sequence"/>
</dbReference>
<protein>
    <submittedName>
        <fullName evidence="2">Uncharacterized protein</fullName>
    </submittedName>
</protein>
<dbReference type="AlphaFoldDB" id="A0A918LKW6"/>
<proteinExistence type="predicted"/>
<name>A0A918LKW6_STRGD</name>
<organism evidence="2 3">
    <name type="scientific">Streptomyces griseoviridis</name>
    <dbReference type="NCBI Taxonomy" id="45398"/>
    <lineage>
        <taxon>Bacteria</taxon>
        <taxon>Bacillati</taxon>
        <taxon>Actinomycetota</taxon>
        <taxon>Actinomycetes</taxon>
        <taxon>Kitasatosporales</taxon>
        <taxon>Streptomycetaceae</taxon>
        <taxon>Streptomyces</taxon>
    </lineage>
</organism>
<sequence length="89" mass="9473">MWSVVVSQEMTTRPRLRGTAVRTAAVGSVCVAISFLGSDPSVPVRYSDTASDVHADGAGWLTVPPRRGCPGRHRGPVAARPFTRMAPAR</sequence>
<dbReference type="EMBL" id="BMSL01000028">
    <property type="protein sequence ID" value="GGS63488.1"/>
    <property type="molecule type" value="Genomic_DNA"/>
</dbReference>
<keyword evidence="3" id="KW-1185">Reference proteome</keyword>
<evidence type="ECO:0000313" key="2">
    <source>
        <dbReference type="EMBL" id="GGS63488.1"/>
    </source>
</evidence>
<accession>A0A918LKW6</accession>
<evidence type="ECO:0000256" key="1">
    <source>
        <dbReference type="SAM" id="MobiDB-lite"/>
    </source>
</evidence>
<comment type="caution">
    <text evidence="2">The sequence shown here is derived from an EMBL/GenBank/DDBJ whole genome shotgun (WGS) entry which is preliminary data.</text>
</comment>
<evidence type="ECO:0000313" key="3">
    <source>
        <dbReference type="Proteomes" id="UP000653493"/>
    </source>
</evidence>
<reference evidence="2" key="1">
    <citation type="journal article" date="2014" name="Int. J. Syst. Evol. Microbiol.">
        <title>Complete genome sequence of Corynebacterium casei LMG S-19264T (=DSM 44701T), isolated from a smear-ripened cheese.</title>
        <authorList>
            <consortium name="US DOE Joint Genome Institute (JGI-PGF)"/>
            <person name="Walter F."/>
            <person name="Albersmeier A."/>
            <person name="Kalinowski J."/>
            <person name="Ruckert C."/>
        </authorList>
    </citation>
    <scope>NUCLEOTIDE SEQUENCE</scope>
    <source>
        <strain evidence="2">JCM 4234</strain>
    </source>
</reference>